<feature type="active site" description="Cysteine sulfenic acid (-SOH) intermediate" evidence="5">
    <location>
        <position position="56"/>
    </location>
</feature>
<evidence type="ECO:0000259" key="7">
    <source>
        <dbReference type="PROSITE" id="PS51352"/>
    </source>
</evidence>
<comment type="similarity">
    <text evidence="6">Belongs to the peroxiredoxin family. Prx5 subfamily.</text>
</comment>
<comment type="caution">
    <text evidence="8">The sequence shown here is derived from an EMBL/GenBank/DDBJ whole genome shotgun (WGS) entry which is preliminary data.</text>
</comment>
<evidence type="ECO:0000256" key="2">
    <source>
        <dbReference type="ARBA" id="ARBA00022862"/>
    </source>
</evidence>
<dbReference type="CDD" id="cd03013">
    <property type="entry name" value="PRX5_like"/>
    <property type="match status" value="1"/>
</dbReference>
<gene>
    <name evidence="8" type="ORF">D3872_22835</name>
</gene>
<dbReference type="RefSeq" id="WP_119812924.1">
    <property type="nucleotide sequence ID" value="NZ_QYUP01000175.1"/>
</dbReference>
<dbReference type="GO" id="GO:0008379">
    <property type="term" value="F:thioredoxin peroxidase activity"/>
    <property type="evidence" value="ECO:0007669"/>
    <property type="project" value="InterPro"/>
</dbReference>
<dbReference type="PANTHER" id="PTHR10430:SF16">
    <property type="entry name" value="PEROXIREDOXIN-5, MITOCHONDRIAL"/>
    <property type="match status" value="1"/>
</dbReference>
<dbReference type="Gene3D" id="3.40.30.10">
    <property type="entry name" value="Glutaredoxin"/>
    <property type="match status" value="1"/>
</dbReference>
<evidence type="ECO:0000256" key="6">
    <source>
        <dbReference type="RuleBase" id="RU366011"/>
    </source>
</evidence>
<dbReference type="EC" id="1.11.1.27" evidence="6"/>
<keyword evidence="2 6" id="KW-0049">Antioxidant</keyword>
<dbReference type="InterPro" id="IPR036249">
    <property type="entry name" value="Thioredoxin-like_sf"/>
</dbReference>
<keyword evidence="4 6" id="KW-0676">Redox-active center</keyword>
<dbReference type="PROSITE" id="PS51352">
    <property type="entry name" value="THIOREDOXIN_2"/>
    <property type="match status" value="1"/>
</dbReference>
<name>A0A418XAC3_9BURK</name>
<reference evidence="8 9" key="1">
    <citation type="submission" date="2018-09" db="EMBL/GenBank/DDBJ databases">
        <authorList>
            <person name="Zhu H."/>
        </authorList>
    </citation>
    <scope>NUCLEOTIDE SEQUENCE [LARGE SCALE GENOMIC DNA]</scope>
    <source>
        <strain evidence="8 9">K1S02-61</strain>
    </source>
</reference>
<keyword evidence="1 6" id="KW-0575">Peroxidase</keyword>
<keyword evidence="9" id="KW-1185">Reference proteome</keyword>
<evidence type="ECO:0000256" key="1">
    <source>
        <dbReference type="ARBA" id="ARBA00022559"/>
    </source>
</evidence>
<dbReference type="GO" id="GO:0005737">
    <property type="term" value="C:cytoplasm"/>
    <property type="evidence" value="ECO:0007669"/>
    <property type="project" value="TreeGrafter"/>
</dbReference>
<dbReference type="SUPFAM" id="SSF52833">
    <property type="entry name" value="Thioredoxin-like"/>
    <property type="match status" value="1"/>
</dbReference>
<organism evidence="8 9">
    <name type="scientific">Massilia cavernae</name>
    <dbReference type="NCBI Taxonomy" id="2320864"/>
    <lineage>
        <taxon>Bacteria</taxon>
        <taxon>Pseudomonadati</taxon>
        <taxon>Pseudomonadota</taxon>
        <taxon>Betaproteobacteria</taxon>
        <taxon>Burkholderiales</taxon>
        <taxon>Oxalobacteraceae</taxon>
        <taxon>Telluria group</taxon>
        <taxon>Massilia</taxon>
    </lineage>
</organism>
<dbReference type="GO" id="GO:0045454">
    <property type="term" value="P:cell redox homeostasis"/>
    <property type="evidence" value="ECO:0007669"/>
    <property type="project" value="TreeGrafter"/>
</dbReference>
<feature type="domain" description="Thioredoxin" evidence="7">
    <location>
        <begin position="3"/>
        <end position="168"/>
    </location>
</feature>
<dbReference type="Pfam" id="PF08534">
    <property type="entry name" value="Redoxin"/>
    <property type="match status" value="1"/>
</dbReference>
<keyword evidence="3 6" id="KW-0560">Oxidoreductase</keyword>
<accession>A0A418XAC3</accession>
<dbReference type="GO" id="GO:0034599">
    <property type="term" value="P:cellular response to oxidative stress"/>
    <property type="evidence" value="ECO:0007669"/>
    <property type="project" value="InterPro"/>
</dbReference>
<evidence type="ECO:0000313" key="9">
    <source>
        <dbReference type="Proteomes" id="UP000284006"/>
    </source>
</evidence>
<comment type="function">
    <text evidence="6">Thiol-specific peroxidase that catalyzes the reduction of hydrogen peroxide and organic hydroperoxides to water and alcohols, respectively. Plays a role in cell protection against oxidative stress by detoxifying peroxides.</text>
</comment>
<dbReference type="OrthoDB" id="9800621at2"/>
<dbReference type="InterPro" id="IPR037944">
    <property type="entry name" value="PRX5-like"/>
</dbReference>
<comment type="catalytic activity">
    <reaction evidence="6">
        <text>a hydroperoxide + 2 glutathione = an alcohol + glutathione disulfide + H2O</text>
        <dbReference type="Rhea" id="RHEA:62632"/>
        <dbReference type="ChEBI" id="CHEBI:15377"/>
        <dbReference type="ChEBI" id="CHEBI:30879"/>
        <dbReference type="ChEBI" id="CHEBI:35924"/>
        <dbReference type="ChEBI" id="CHEBI:57925"/>
        <dbReference type="ChEBI" id="CHEBI:58297"/>
        <dbReference type="EC" id="1.11.1.27"/>
    </reaction>
</comment>
<dbReference type="EMBL" id="QYUP01000175">
    <property type="protein sequence ID" value="RJG09420.1"/>
    <property type="molecule type" value="Genomic_DNA"/>
</dbReference>
<dbReference type="GO" id="GO:0042744">
    <property type="term" value="P:hydrogen peroxide catabolic process"/>
    <property type="evidence" value="ECO:0007669"/>
    <property type="project" value="TreeGrafter"/>
</dbReference>
<dbReference type="PANTHER" id="PTHR10430">
    <property type="entry name" value="PEROXIREDOXIN"/>
    <property type="match status" value="1"/>
</dbReference>
<evidence type="ECO:0000313" key="8">
    <source>
        <dbReference type="EMBL" id="RJG09420.1"/>
    </source>
</evidence>
<proteinExistence type="inferred from homology"/>
<dbReference type="InterPro" id="IPR013766">
    <property type="entry name" value="Thioredoxin_domain"/>
</dbReference>
<protein>
    <recommendedName>
        <fullName evidence="6">Glutathione-dependent peroxiredoxin</fullName>
        <ecNumber evidence="6">1.11.1.27</ecNumber>
    </recommendedName>
</protein>
<sequence>MTIKIGERLPEGTLAEFVENETEGCTLGPNTFQVADLVKGKKVAIFGLPGAFTPTCSVQHVPGYVQFAEEFKAKGVDEIWCISVNDAFVMGAWGRDQKASGIVRMMADGNASLSKALGLDADFSKYGMGTRSQRYSMLVEDGVVKQLNVEQGGGFEVSNAETLLKQLA</sequence>
<dbReference type="AlphaFoldDB" id="A0A418XAC3"/>
<evidence type="ECO:0000256" key="5">
    <source>
        <dbReference type="PIRSR" id="PIRSR637944-1"/>
    </source>
</evidence>
<evidence type="ECO:0000256" key="3">
    <source>
        <dbReference type="ARBA" id="ARBA00023002"/>
    </source>
</evidence>
<evidence type="ECO:0000256" key="4">
    <source>
        <dbReference type="ARBA" id="ARBA00023284"/>
    </source>
</evidence>
<dbReference type="FunFam" id="3.40.30.10:FF:000020">
    <property type="entry name" value="Peroxiredoxin"/>
    <property type="match status" value="1"/>
</dbReference>
<dbReference type="InterPro" id="IPR013740">
    <property type="entry name" value="Redoxin"/>
</dbReference>
<dbReference type="Proteomes" id="UP000284006">
    <property type="component" value="Unassembled WGS sequence"/>
</dbReference>